<organism evidence="1">
    <name type="scientific">Arundo donax</name>
    <name type="common">Giant reed</name>
    <name type="synonym">Donax arundinaceus</name>
    <dbReference type="NCBI Taxonomy" id="35708"/>
    <lineage>
        <taxon>Eukaryota</taxon>
        <taxon>Viridiplantae</taxon>
        <taxon>Streptophyta</taxon>
        <taxon>Embryophyta</taxon>
        <taxon>Tracheophyta</taxon>
        <taxon>Spermatophyta</taxon>
        <taxon>Magnoliopsida</taxon>
        <taxon>Liliopsida</taxon>
        <taxon>Poales</taxon>
        <taxon>Poaceae</taxon>
        <taxon>PACMAD clade</taxon>
        <taxon>Arundinoideae</taxon>
        <taxon>Arundineae</taxon>
        <taxon>Arundo</taxon>
    </lineage>
</organism>
<accession>A0A0A9DT47</accession>
<reference evidence="1" key="1">
    <citation type="submission" date="2014-09" db="EMBL/GenBank/DDBJ databases">
        <authorList>
            <person name="Magalhaes I.L.F."/>
            <person name="Oliveira U."/>
            <person name="Santos F.R."/>
            <person name="Vidigal T.H.D.A."/>
            <person name="Brescovit A.D."/>
            <person name="Santos A.J."/>
        </authorList>
    </citation>
    <scope>NUCLEOTIDE SEQUENCE</scope>
    <source>
        <tissue evidence="1">Shoot tissue taken approximately 20 cm above the soil surface</tissue>
    </source>
</reference>
<evidence type="ECO:0000313" key="1">
    <source>
        <dbReference type="EMBL" id="JAD86942.1"/>
    </source>
</evidence>
<dbReference type="EMBL" id="GBRH01210953">
    <property type="protein sequence ID" value="JAD86942.1"/>
    <property type="molecule type" value="Transcribed_RNA"/>
</dbReference>
<dbReference type="AlphaFoldDB" id="A0A0A9DT47"/>
<name>A0A0A9DT47_ARUDO</name>
<protein>
    <submittedName>
        <fullName evidence="1">HACL1</fullName>
    </submittedName>
</protein>
<reference evidence="1" key="2">
    <citation type="journal article" date="2015" name="Data Brief">
        <title>Shoot transcriptome of the giant reed, Arundo donax.</title>
        <authorList>
            <person name="Barrero R.A."/>
            <person name="Guerrero F.D."/>
            <person name="Moolhuijzen P."/>
            <person name="Goolsby J.A."/>
            <person name="Tidwell J."/>
            <person name="Bellgard S.E."/>
            <person name="Bellgard M.I."/>
        </authorList>
    </citation>
    <scope>NUCLEOTIDE SEQUENCE</scope>
    <source>
        <tissue evidence="1">Shoot tissue taken approximately 20 cm above the soil surface</tissue>
    </source>
</reference>
<proteinExistence type="predicted"/>
<sequence>MTGSFRRRVRQGRLLQEELSKLLVTPISVEMLPRMLC</sequence>